<accession>A0A1R1MMH3</accession>
<dbReference type="Gene3D" id="1.10.530.10">
    <property type="match status" value="1"/>
</dbReference>
<reference evidence="3 4" key="1">
    <citation type="submission" date="2016-10" db="EMBL/GenBank/DDBJ databases">
        <title>Genome sequence of a sulfur-reducing bacterium Desulfurobacterium indicum K6013.</title>
        <authorList>
            <person name="Cao J."/>
            <person name="Shao Z."/>
            <person name="Alain K."/>
            <person name="Jebbar M."/>
        </authorList>
    </citation>
    <scope>NUCLEOTIDE SEQUENCE [LARGE SCALE GENOMIC DNA]</scope>
    <source>
        <strain evidence="3 4">K6013</strain>
    </source>
</reference>
<dbReference type="PANTHER" id="PTHR37423:SF2">
    <property type="entry name" value="MEMBRANE-BOUND LYTIC MUREIN TRANSGLYCOSYLASE C"/>
    <property type="match status" value="1"/>
</dbReference>
<dbReference type="AlphaFoldDB" id="A0A1R1MMH3"/>
<dbReference type="EMBL" id="MOEN01000006">
    <property type="protein sequence ID" value="OMH40949.1"/>
    <property type="molecule type" value="Genomic_DNA"/>
</dbReference>
<comment type="similarity">
    <text evidence="1">Belongs to the transglycosylase Slt family.</text>
</comment>
<dbReference type="SUPFAM" id="SSF53955">
    <property type="entry name" value="Lysozyme-like"/>
    <property type="match status" value="1"/>
</dbReference>
<keyword evidence="4" id="KW-1185">Reference proteome</keyword>
<dbReference type="CDD" id="cd13401">
    <property type="entry name" value="Slt70-like"/>
    <property type="match status" value="1"/>
</dbReference>
<evidence type="ECO:0000256" key="1">
    <source>
        <dbReference type="ARBA" id="ARBA00007734"/>
    </source>
</evidence>
<dbReference type="Pfam" id="PF01464">
    <property type="entry name" value="SLT"/>
    <property type="match status" value="1"/>
</dbReference>
<feature type="domain" description="Transglycosylase SLT" evidence="2">
    <location>
        <begin position="398"/>
        <end position="489"/>
    </location>
</feature>
<dbReference type="PANTHER" id="PTHR37423">
    <property type="entry name" value="SOLUBLE LYTIC MUREIN TRANSGLYCOSYLASE-RELATED"/>
    <property type="match status" value="1"/>
</dbReference>
<gene>
    <name evidence="3" type="ORF">BLW93_02595</name>
</gene>
<evidence type="ECO:0000259" key="2">
    <source>
        <dbReference type="Pfam" id="PF01464"/>
    </source>
</evidence>
<dbReference type="InterPro" id="IPR023346">
    <property type="entry name" value="Lysozyme-like_dom_sf"/>
</dbReference>
<comment type="caution">
    <text evidence="3">The sequence shown here is derived from an EMBL/GenBank/DDBJ whole genome shotgun (WGS) entry which is preliminary data.</text>
</comment>
<protein>
    <recommendedName>
        <fullName evidence="2">Transglycosylase SLT domain-containing protein</fullName>
    </recommendedName>
</protein>
<dbReference type="OrthoDB" id="9815002at2"/>
<dbReference type="RefSeq" id="WP_076712559.1">
    <property type="nucleotide sequence ID" value="NZ_MOEN01000006.1"/>
</dbReference>
<proteinExistence type="inferred from homology"/>
<name>A0A1R1MMH3_9BACT</name>
<sequence>MTREEVEDFSRLNFSSPVSYLVFLQKYPDSPFKRTVKEMFIDSISETGNYSDFADVGFSEISDYYKVKLAEIYRKRGLEIKARELYKKVFSRTNSYDEQIIVANAGDTTFLTENQTIIANKIWFAMKNRNFDIAKFYLSLLPPENKFYLYFKGVILYKTGRRKEALFCFKNSSIPEALFFRLILEKDPFVKIELLQELLDSNARRSFKFSGARITLNKLLVSNLSLFKLALDSVKSFDAVLYKEYLAKYYVNVGQFKNALSILNSMHTPSAEGLAAAIELAVFDKRVNLNGNNFYSFVLTGRKPKVTFLKPSISMVNDEGLRFILKRRRYFLLNFVDFSRFSPFDAAVACYLAKRYKDAIRFASKTLGGRISKRQKAVLYTILYPSPSVFKGDIVSLSIARQESLFDPGAFSRSGAIGYMQIMPFTGRHIAFIKGDNFNVSNLYDIKTNISYGTFYIKKLIRQFGSLPLAAAAYNAGPGRIRRLLKLYGGVDSNTDLVLFVDTFLPLDETRNYVKKVVSNCFFYSKKFGVSDKICRVK</sequence>
<dbReference type="STRING" id="1914305.BLW93_02595"/>
<evidence type="ECO:0000313" key="4">
    <source>
        <dbReference type="Proteomes" id="UP000187408"/>
    </source>
</evidence>
<dbReference type="Proteomes" id="UP000187408">
    <property type="component" value="Unassembled WGS sequence"/>
</dbReference>
<dbReference type="InterPro" id="IPR008258">
    <property type="entry name" value="Transglycosylase_SLT_dom_1"/>
</dbReference>
<organism evidence="3 4">
    <name type="scientific">Desulfurobacterium indicum</name>
    <dbReference type="NCBI Taxonomy" id="1914305"/>
    <lineage>
        <taxon>Bacteria</taxon>
        <taxon>Pseudomonadati</taxon>
        <taxon>Aquificota</taxon>
        <taxon>Aquificia</taxon>
        <taxon>Desulfurobacteriales</taxon>
        <taxon>Desulfurobacteriaceae</taxon>
        <taxon>Desulfurobacterium</taxon>
    </lineage>
</organism>
<evidence type="ECO:0000313" key="3">
    <source>
        <dbReference type="EMBL" id="OMH40949.1"/>
    </source>
</evidence>